<keyword evidence="1" id="KW-1133">Transmembrane helix</keyword>
<dbReference type="PANTHER" id="PTHR23019:SF0">
    <property type="entry name" value="NUCLEAR PORE MEMBRANE GLYCOPROTEIN 210"/>
    <property type="match status" value="1"/>
</dbReference>
<comment type="caution">
    <text evidence="2">The sequence shown here is derived from an EMBL/GenBank/DDBJ whole genome shotgun (WGS) entry which is preliminary data.</text>
</comment>
<dbReference type="KEGG" id="beq:BEWA_049570"/>
<keyword evidence="1" id="KW-0812">Transmembrane</keyword>
<dbReference type="STRING" id="1537102.L1LB37"/>
<dbReference type="InterPro" id="IPR045197">
    <property type="entry name" value="NUP210-like"/>
</dbReference>
<proteinExistence type="predicted"/>
<organism evidence="2 3">
    <name type="scientific">Theileria equi strain WA</name>
    <dbReference type="NCBI Taxonomy" id="1537102"/>
    <lineage>
        <taxon>Eukaryota</taxon>
        <taxon>Sar</taxon>
        <taxon>Alveolata</taxon>
        <taxon>Apicomplexa</taxon>
        <taxon>Aconoidasida</taxon>
        <taxon>Piroplasmida</taxon>
        <taxon>Theileriidae</taxon>
        <taxon>Theileria</taxon>
    </lineage>
</organism>
<protein>
    <submittedName>
        <fullName evidence="2">Uncharacterized protein</fullName>
    </submittedName>
</protein>
<dbReference type="EMBL" id="ACOU01000007">
    <property type="protein sequence ID" value="EKX72490.1"/>
    <property type="molecule type" value="Genomic_DNA"/>
</dbReference>
<dbReference type="RefSeq" id="XP_004831942.1">
    <property type="nucleotide sequence ID" value="XM_004831885.1"/>
</dbReference>
<dbReference type="VEuPathDB" id="PiroplasmaDB:BEWA_049570"/>
<gene>
    <name evidence="2" type="ORF">BEWA_049570</name>
</gene>
<dbReference type="Proteomes" id="UP000031512">
    <property type="component" value="Unassembled WGS sequence"/>
</dbReference>
<reference evidence="2 3" key="1">
    <citation type="journal article" date="2012" name="BMC Genomics">
        <title>Comparative genomic analysis and phylogenetic position of Theileria equi.</title>
        <authorList>
            <person name="Kappmeyer L.S."/>
            <person name="Thiagarajan M."/>
            <person name="Herndon D.R."/>
            <person name="Ramsay J.D."/>
            <person name="Caler E."/>
            <person name="Djikeng A."/>
            <person name="Gillespie J.J."/>
            <person name="Lau A.O."/>
            <person name="Roalson E.H."/>
            <person name="Silva J.C."/>
            <person name="Silva M.G."/>
            <person name="Suarez C.E."/>
            <person name="Ueti M.W."/>
            <person name="Nene V.M."/>
            <person name="Mealey R.H."/>
            <person name="Knowles D.P."/>
            <person name="Brayton K.A."/>
        </authorList>
    </citation>
    <scope>NUCLEOTIDE SEQUENCE [LARGE SCALE GENOMIC DNA]</scope>
    <source>
        <strain evidence="2 3">WA</strain>
    </source>
</reference>
<dbReference type="OrthoDB" id="361283at2759"/>
<feature type="transmembrane region" description="Helical" evidence="1">
    <location>
        <begin position="2013"/>
        <end position="2030"/>
    </location>
</feature>
<dbReference type="eggNOG" id="ENOG502T0VY">
    <property type="taxonomic scope" value="Eukaryota"/>
</dbReference>
<name>L1LB37_THEEQ</name>
<dbReference type="PANTHER" id="PTHR23019">
    <property type="entry name" value="NUCLEAR PORE MEMBRANE GLYCOPROTEIN GP210-RELATED"/>
    <property type="match status" value="1"/>
</dbReference>
<accession>L1LB37</accession>
<evidence type="ECO:0000313" key="2">
    <source>
        <dbReference type="EMBL" id="EKX72490.1"/>
    </source>
</evidence>
<keyword evidence="1" id="KW-0472">Membrane</keyword>
<sequence length="2078" mass="229653">MYIKILVYLCGIASTLVLANLNIIPSQVLLPRTRIYGSTVTEELLNFNVQVKLKTEHSKCVIWSIQDDGVFEIYKGQLPVEVDAKREGACSSSVIVRPVSTIEKRQDADNETSRTFIYGYDLENKARTSAELSVSGLSFIAFETRNRRISIGQVVTLKVVGYDHDRNTFTSLEGIPFEVKVENGAVLTVLGLENDPQVSTATRAAILDMPAHFPVSSGYSVCTDVLVLKGSSVGKTKLSMRVLLPEYKHVSIDDVEFIVSEHIIVEPHRLLLMPASSYKFCVSYLESAFAESEKRVVDMTNYQWSTDTELDGVKVSKDGVLTISGDCPETFFRVITRDVRTDETFGSTVSVNSPKSAGVYYSTYTSARAFFDGKFGAIGDSEDGYLDSLVAKLDESCLQNLRTGKLVKGGPDTVPTIYLLKGKKYLFDLSLFDATNYQFTSMSASTFVWKMEGSGGAALLWKSKNEKMVLLKALDEGTVDVTVDNKGGPAFSCKLNVTSSVTLRGFSEYTIVSDDQSTQFSYSTRPLVLPLGESVRLFAEGGSGDYSFSVDESHSQDLAISLDNGVLHTDSYGTAILSVHDVNNKENIFKVQVIVTHLESVHFNSLGSPLERLYVEKGKQKSVPLLVKGEISGYKPVYTDFWSDSDSLYYKFDSLDVSPRIVYNKRYIELYGLHSDLFQSKALLKGISVGKTDLDIHVPTDPSASSLVVAKDAKFSETFHAKQRVEVYEPIMLHVDPLYQLPKSLSTSTFANVQVGGKVRVLIKGGHPKVSNRATLECESGNLHIEALDKAYDIYCLGETDGEVVKLTSSGSTREYKISCKIATNVKIYPARGSHDLKSVDNSLDVYVDAPDLANFHTNKEALHVFKAVAFDANAVALVPSHNFTFSWSSSSPSLDVPSGVTIDDSICTYKADVPHTLSAHLEWKEVYDTKNTSSKMQGLLKAKKITALISGVWKKDQTKRYTHYLADEVSIVPKLPHFIHALHSGHATKMSVFYNPNVLYRFMILGGSGDFTEVATFSEPIKFSHSPTFTIGVDDLHAPSDVYGKQVIDLFSSLDLKKITDENGTLVAKYVNFTCDYPATKEVDVSDKLLLWQKSQHISLQISHVSRMGIFIREDVEGMDTEADVDAENYTLFVGRKYIVTVRGFDASGLVVAGIAPKLTSNSASISIEPILEQSLVFSRYSIKVNAPGAYNIKAELGNYSGLSQEPNGPVATSSVTVQVYKEVLPLFNSITVLPYSEGLELPFTEHNESLKMTVVSRNTAIVSAKSHGSICKFSTFGPGSTFMDITVSIGDSGSSSKSTFSIPVHVKFPEAKAEITTRNKVLTLDSAIPLMLVLDNFTPFYLATDKKCVYEWNLEGPGHFVENGDKALQGPALSNVSIYGNKEGTIFVSAKVTCDVNDSKFETVTPKISQTCQKRTDPFTDRNVCPITMAENSLYSSKWDILDVISGTENVMEMLSGDIVKTGHPGDVLIKSVRGSHHIKVDEIAQVSLQDQDVTVKRGGKQDFRILLKDEYGCPMLAPLDLSCKAFSSNSDVLRVTVMGDSVTVVGVSEGHALFYLQIYANDRNVVEGFFRANVKNSIIPQEVSVVKGSNVHHISGNTSRFFLRLNFGLASKFGLDTHDVAYAKVSEELHKLLEKVGAHLESVGEPIVETIPTEEARGAKEVVLVFPLVCKYRGGIEEFLNATNEAFSFLCGTNSLFSALESGLLPISDDDWVSGSPSIYSAGSPGTAKSEGSSVIVLDSDVKGEGHVNVYAEVSKVEFAVLDVAHPDGLVNFGTLKHSELYSPYILVSRMQTSEGFVVETTNFVVPNVHMECRFLDDIHSRIFKFVPSQHMVGHCFYPSAHLSFDTSANWEGLKEFLKIADSKIGASLQLKVSLYTTKKRDNTRQLDIPLWSSIFDWKAPQIVKFVDSQGRDVSEVCQDTLGTSIYVYPFYGRYSLHSESKHYSLRILERSGLLCIFNIANNGFHEDTRLVVKNGKQSIGTLAIRQCSTSTEKPVREIIIERTKYKGDFFSFFTISLLTLFLYLLYSVTYRNERYYEPTVPIQVERKLPNVFEKIYKGDYDNIASGEVHRKLYA</sequence>
<dbReference type="GeneID" id="15805151"/>
<keyword evidence="3" id="KW-1185">Reference proteome</keyword>
<evidence type="ECO:0000256" key="1">
    <source>
        <dbReference type="SAM" id="Phobius"/>
    </source>
</evidence>
<evidence type="ECO:0000313" key="3">
    <source>
        <dbReference type="Proteomes" id="UP000031512"/>
    </source>
</evidence>